<name>A0A402BIY9_9CHLR</name>
<dbReference type="EMBL" id="BIFT01000002">
    <property type="protein sequence ID" value="GCE31371.1"/>
    <property type="molecule type" value="Genomic_DNA"/>
</dbReference>
<dbReference type="RefSeq" id="WP_161982637.1">
    <property type="nucleotide sequence ID" value="NZ_BIFT01000002.1"/>
</dbReference>
<gene>
    <name evidence="2" type="ORF">KDA_68550</name>
</gene>
<evidence type="ECO:0000313" key="3">
    <source>
        <dbReference type="Proteomes" id="UP000287171"/>
    </source>
</evidence>
<evidence type="ECO:0000259" key="1">
    <source>
        <dbReference type="Pfam" id="PF01909"/>
    </source>
</evidence>
<keyword evidence="3" id="KW-1185">Reference proteome</keyword>
<accession>A0A402BIY9</accession>
<dbReference type="Proteomes" id="UP000287171">
    <property type="component" value="Unassembled WGS sequence"/>
</dbReference>
<proteinExistence type="predicted"/>
<feature type="domain" description="Polymerase nucleotidyl transferase" evidence="1">
    <location>
        <begin position="8"/>
        <end position="59"/>
    </location>
</feature>
<dbReference type="Gene3D" id="3.30.460.10">
    <property type="entry name" value="Beta Polymerase, domain 2"/>
    <property type="match status" value="1"/>
</dbReference>
<organism evidence="2 3">
    <name type="scientific">Dictyobacter alpinus</name>
    <dbReference type="NCBI Taxonomy" id="2014873"/>
    <lineage>
        <taxon>Bacteria</taxon>
        <taxon>Bacillati</taxon>
        <taxon>Chloroflexota</taxon>
        <taxon>Ktedonobacteria</taxon>
        <taxon>Ktedonobacterales</taxon>
        <taxon>Dictyobacteraceae</taxon>
        <taxon>Dictyobacter</taxon>
    </lineage>
</organism>
<dbReference type="AlphaFoldDB" id="A0A402BIY9"/>
<protein>
    <submittedName>
        <fullName evidence="2">DNA polymerase subunit beta</fullName>
    </submittedName>
</protein>
<dbReference type="GO" id="GO:0016779">
    <property type="term" value="F:nucleotidyltransferase activity"/>
    <property type="evidence" value="ECO:0007669"/>
    <property type="project" value="InterPro"/>
</dbReference>
<reference evidence="3" key="1">
    <citation type="submission" date="2018-12" db="EMBL/GenBank/DDBJ databases">
        <title>Tengunoibacter tsumagoiensis gen. nov., sp. nov., Dictyobacter kobayashii sp. nov., D. alpinus sp. nov., and D. joshuensis sp. nov. and description of Dictyobacteraceae fam. nov. within the order Ktedonobacterales isolated from Tengu-no-mugimeshi.</title>
        <authorList>
            <person name="Wang C.M."/>
            <person name="Zheng Y."/>
            <person name="Sakai Y."/>
            <person name="Toyoda A."/>
            <person name="Minakuchi Y."/>
            <person name="Abe K."/>
            <person name="Yokota A."/>
            <person name="Yabe S."/>
        </authorList>
    </citation>
    <scope>NUCLEOTIDE SEQUENCE [LARGE SCALE GENOMIC DNA]</scope>
    <source>
        <strain evidence="3">Uno16</strain>
    </source>
</reference>
<comment type="caution">
    <text evidence="2">The sequence shown here is derived from an EMBL/GenBank/DDBJ whole genome shotgun (WGS) entry which is preliminary data.</text>
</comment>
<evidence type="ECO:0000313" key="2">
    <source>
        <dbReference type="EMBL" id="GCE31371.1"/>
    </source>
</evidence>
<dbReference type="CDD" id="cd05403">
    <property type="entry name" value="NT_KNTase_like"/>
    <property type="match status" value="1"/>
</dbReference>
<sequence>MYEALLQEIVAEASRQDEIIGILLTGSVARGDALPGADLDLRFILTPETRREFRREVRQGVLVEQGFADVTKAQSELETNPMNVYAYLDGRILFDPQGVLEHLREQAQRRFETYQLAEQERERIISWLESARAKIQVAESGGDQVKAAFVTGTVSWQIVEGLWAANNRPLPPNGSVWVHLKDLSQGPPDVEARLERFFCGETEQRIQVALAFLDWILVHLNHDGNTSLPASRNNEPA</sequence>
<dbReference type="SUPFAM" id="SSF81301">
    <property type="entry name" value="Nucleotidyltransferase"/>
    <property type="match status" value="1"/>
</dbReference>
<dbReference type="Pfam" id="PF01909">
    <property type="entry name" value="NTP_transf_2"/>
    <property type="match status" value="1"/>
</dbReference>
<dbReference type="InterPro" id="IPR002934">
    <property type="entry name" value="Polymerase_NTP_transf_dom"/>
</dbReference>
<dbReference type="InterPro" id="IPR043519">
    <property type="entry name" value="NT_sf"/>
</dbReference>